<gene>
    <name evidence="4" type="ORF">ACFPOG_12650</name>
</gene>
<feature type="domain" description="Response regulatory" evidence="2">
    <location>
        <begin position="4"/>
        <end position="120"/>
    </location>
</feature>
<sequence>MMNRLLIVDQDSDLREELRSQLRMDGFEADGCEGIEAAKVLISEGNYELIILDPTSEPNEHHFFIKEIKQTEKLKWVPVFILSQSASVEDKLFYFDLGVDDYLHKPFHYKEIKAKIQGILSRTSHFEEMAFKDPLTKIYNRRFFDHQISVLLQLTQRHQTPISLAFIDADKFKSINDTYGHHVGDLVLMGLASAIRTHVRSSDLVARFGGEEFVIAFPNANAQQAAVRVNEILNYVRNNPIAEHDGEQRYVTFSSGVAQWKPGMTVKSWIHLADEGVYQAKAEGRNRVIITQYKEDEGERVVKTFNVMIIESGGQISSIINSKSIDLELKVLDVNEDLKGEELHNNFSTQNVDVIIIHDENRSKERMEFINQLKRKSQRGNVKVLYVANVNEHVLLKSLNIGVDEILPVPFTEIDLEISLKRLLAD</sequence>
<dbReference type="GO" id="GO:0052621">
    <property type="term" value="F:diguanylate cyclase activity"/>
    <property type="evidence" value="ECO:0007669"/>
    <property type="project" value="UniProtKB-EC"/>
</dbReference>
<evidence type="ECO:0000313" key="5">
    <source>
        <dbReference type="Proteomes" id="UP001596044"/>
    </source>
</evidence>
<dbReference type="InterPro" id="IPR011006">
    <property type="entry name" value="CheY-like_superfamily"/>
</dbReference>
<comment type="caution">
    <text evidence="4">The sequence shown here is derived from an EMBL/GenBank/DDBJ whole genome shotgun (WGS) entry which is preliminary data.</text>
</comment>
<dbReference type="SUPFAM" id="SSF55073">
    <property type="entry name" value="Nucleotide cyclase"/>
    <property type="match status" value="1"/>
</dbReference>
<dbReference type="InterPro" id="IPR000160">
    <property type="entry name" value="GGDEF_dom"/>
</dbReference>
<evidence type="ECO:0000259" key="2">
    <source>
        <dbReference type="PROSITE" id="PS50110"/>
    </source>
</evidence>
<keyword evidence="5" id="KW-1185">Reference proteome</keyword>
<dbReference type="Pfam" id="PF00072">
    <property type="entry name" value="Response_reg"/>
    <property type="match status" value="1"/>
</dbReference>
<dbReference type="SMART" id="SM00267">
    <property type="entry name" value="GGDEF"/>
    <property type="match status" value="1"/>
</dbReference>
<dbReference type="InterPro" id="IPR001789">
    <property type="entry name" value="Sig_transdc_resp-reg_receiver"/>
</dbReference>
<dbReference type="SMART" id="SM00448">
    <property type="entry name" value="REC"/>
    <property type="match status" value="1"/>
</dbReference>
<keyword evidence="1" id="KW-0597">Phosphoprotein</keyword>
<dbReference type="PANTHER" id="PTHR45138">
    <property type="entry name" value="REGULATORY COMPONENTS OF SENSORY TRANSDUCTION SYSTEM"/>
    <property type="match status" value="1"/>
</dbReference>
<evidence type="ECO:0000256" key="1">
    <source>
        <dbReference type="PROSITE-ProRule" id="PRU00169"/>
    </source>
</evidence>
<feature type="domain" description="GGDEF" evidence="3">
    <location>
        <begin position="160"/>
        <end position="293"/>
    </location>
</feature>
<dbReference type="EMBL" id="JBHSMJ010000017">
    <property type="protein sequence ID" value="MFC5449114.1"/>
    <property type="molecule type" value="Genomic_DNA"/>
</dbReference>
<name>A0ABW0K720_9BACL</name>
<feature type="modified residue" description="4-aspartylphosphate" evidence="1">
    <location>
        <position position="53"/>
    </location>
</feature>
<dbReference type="Gene3D" id="3.40.50.2300">
    <property type="match status" value="1"/>
</dbReference>
<proteinExistence type="predicted"/>
<dbReference type="PROSITE" id="PS50887">
    <property type="entry name" value="GGDEF"/>
    <property type="match status" value="1"/>
</dbReference>
<dbReference type="EC" id="2.7.7.65" evidence="4"/>
<dbReference type="NCBIfam" id="TIGR00254">
    <property type="entry name" value="GGDEF"/>
    <property type="match status" value="1"/>
</dbReference>
<dbReference type="CDD" id="cd01949">
    <property type="entry name" value="GGDEF"/>
    <property type="match status" value="1"/>
</dbReference>
<dbReference type="Pfam" id="PF00990">
    <property type="entry name" value="GGDEF"/>
    <property type="match status" value="1"/>
</dbReference>
<dbReference type="SUPFAM" id="SSF52172">
    <property type="entry name" value="CheY-like"/>
    <property type="match status" value="1"/>
</dbReference>
<reference evidence="5" key="1">
    <citation type="journal article" date="2019" name="Int. J. Syst. Evol. Microbiol.">
        <title>The Global Catalogue of Microorganisms (GCM) 10K type strain sequencing project: providing services to taxonomists for standard genome sequencing and annotation.</title>
        <authorList>
            <consortium name="The Broad Institute Genomics Platform"/>
            <consortium name="The Broad Institute Genome Sequencing Center for Infectious Disease"/>
            <person name="Wu L."/>
            <person name="Ma J."/>
        </authorList>
    </citation>
    <scope>NUCLEOTIDE SEQUENCE [LARGE SCALE GENOMIC DNA]</scope>
    <source>
        <strain evidence="5">KACC 11904</strain>
    </source>
</reference>
<keyword evidence="4" id="KW-0548">Nucleotidyltransferase</keyword>
<organism evidence="4 5">
    <name type="scientific">Paenibacillus aestuarii</name>
    <dbReference type="NCBI Taxonomy" id="516965"/>
    <lineage>
        <taxon>Bacteria</taxon>
        <taxon>Bacillati</taxon>
        <taxon>Bacillota</taxon>
        <taxon>Bacilli</taxon>
        <taxon>Bacillales</taxon>
        <taxon>Paenibacillaceae</taxon>
        <taxon>Paenibacillus</taxon>
    </lineage>
</organism>
<dbReference type="RefSeq" id="WP_377524732.1">
    <property type="nucleotide sequence ID" value="NZ_JBHSMJ010000017.1"/>
</dbReference>
<dbReference type="InterPro" id="IPR029787">
    <property type="entry name" value="Nucleotide_cyclase"/>
</dbReference>
<keyword evidence="4" id="KW-0808">Transferase</keyword>
<evidence type="ECO:0000259" key="3">
    <source>
        <dbReference type="PROSITE" id="PS50887"/>
    </source>
</evidence>
<protein>
    <submittedName>
        <fullName evidence="4">Diguanylate cyclase</fullName>
        <ecNumber evidence="4">2.7.7.65</ecNumber>
    </submittedName>
</protein>
<dbReference type="PANTHER" id="PTHR45138:SF9">
    <property type="entry name" value="DIGUANYLATE CYCLASE DGCM-RELATED"/>
    <property type="match status" value="1"/>
</dbReference>
<accession>A0ABW0K720</accession>
<dbReference type="Gene3D" id="3.30.70.270">
    <property type="match status" value="1"/>
</dbReference>
<evidence type="ECO:0000313" key="4">
    <source>
        <dbReference type="EMBL" id="MFC5449114.1"/>
    </source>
</evidence>
<dbReference type="InterPro" id="IPR043128">
    <property type="entry name" value="Rev_trsase/Diguanyl_cyclase"/>
</dbReference>
<dbReference type="PROSITE" id="PS50110">
    <property type="entry name" value="RESPONSE_REGULATORY"/>
    <property type="match status" value="1"/>
</dbReference>
<dbReference type="Proteomes" id="UP001596044">
    <property type="component" value="Unassembled WGS sequence"/>
</dbReference>
<dbReference type="InterPro" id="IPR050469">
    <property type="entry name" value="Diguanylate_Cyclase"/>
</dbReference>